<reference evidence="1 2" key="1">
    <citation type="journal article" date="2015" name="Genome Biol. Evol.">
        <title>Phylogenomic analyses indicate that early fungi evolved digesting cell walls of algal ancestors of land plants.</title>
        <authorList>
            <person name="Chang Y."/>
            <person name="Wang S."/>
            <person name="Sekimoto S."/>
            <person name="Aerts A.L."/>
            <person name="Choi C."/>
            <person name="Clum A."/>
            <person name="LaButti K.M."/>
            <person name="Lindquist E.A."/>
            <person name="Yee Ngan C."/>
            <person name="Ohm R.A."/>
            <person name="Salamov A.A."/>
            <person name="Grigoriev I.V."/>
            <person name="Spatafora J.W."/>
            <person name="Berbee M.L."/>
        </authorList>
    </citation>
    <scope>NUCLEOTIDE SEQUENCE [LARGE SCALE GENOMIC DNA]</scope>
    <source>
        <strain evidence="1 2">NRRL 28638</strain>
    </source>
</reference>
<evidence type="ECO:0000313" key="2">
    <source>
        <dbReference type="Proteomes" id="UP000070444"/>
    </source>
</evidence>
<dbReference type="EMBL" id="KQ964511">
    <property type="protein sequence ID" value="KXN70167.1"/>
    <property type="molecule type" value="Genomic_DNA"/>
</dbReference>
<dbReference type="Proteomes" id="UP000070444">
    <property type="component" value="Unassembled WGS sequence"/>
</dbReference>
<sequence length="179" mass="20648">MSFQNNIYHYQLCVKCNIDMAKIGADFCIKCQVKPTKAIAKKRDKHKIYYYKFQNNDTKARMLLNDSKSDIGYSLCIQPSTSNTKDTQSVQSYEFFLLPNWNKFRSLKEFTSCITKSDQVSFTYFTISCSSLIQSLPKYQYFIKDKVIDLPPHNSAQSLLSAYPITNPLQLLCPTKLLG</sequence>
<organism evidence="1 2">
    <name type="scientific">Conidiobolus coronatus (strain ATCC 28846 / CBS 209.66 / NRRL 28638)</name>
    <name type="common">Delacroixia coronata</name>
    <dbReference type="NCBI Taxonomy" id="796925"/>
    <lineage>
        <taxon>Eukaryota</taxon>
        <taxon>Fungi</taxon>
        <taxon>Fungi incertae sedis</taxon>
        <taxon>Zoopagomycota</taxon>
        <taxon>Entomophthoromycotina</taxon>
        <taxon>Entomophthoromycetes</taxon>
        <taxon>Entomophthorales</taxon>
        <taxon>Ancylistaceae</taxon>
        <taxon>Conidiobolus</taxon>
    </lineage>
</organism>
<evidence type="ECO:0000313" key="1">
    <source>
        <dbReference type="EMBL" id="KXN70167.1"/>
    </source>
</evidence>
<protein>
    <submittedName>
        <fullName evidence="1">Uncharacterized protein</fullName>
    </submittedName>
</protein>
<proteinExistence type="predicted"/>
<gene>
    <name evidence="1" type="ORF">CONCODRAFT_17845</name>
</gene>
<dbReference type="AlphaFoldDB" id="A0A137P581"/>
<name>A0A137P581_CONC2</name>
<keyword evidence="2" id="KW-1185">Reference proteome</keyword>
<accession>A0A137P581</accession>